<dbReference type="GO" id="GO:0061387">
    <property type="term" value="P:regulation of extent of cell growth"/>
    <property type="evidence" value="ECO:0007669"/>
    <property type="project" value="UniProtKB-ARBA"/>
</dbReference>
<comment type="subcellular location">
    <subcellularLocation>
        <location evidence="1">Cell membrane</location>
        <topology evidence="1">Single-pass type I membrane protein</topology>
    </subcellularLocation>
</comment>
<dbReference type="FunFam" id="2.130.10.10:FF:000006">
    <property type="entry name" value="Plexin A2"/>
    <property type="match status" value="1"/>
</dbReference>
<evidence type="ECO:0000256" key="6">
    <source>
        <dbReference type="ARBA" id="ARBA00022737"/>
    </source>
</evidence>
<evidence type="ECO:0000313" key="18">
    <source>
        <dbReference type="Proteomes" id="UP001239994"/>
    </source>
</evidence>
<comment type="similarity">
    <text evidence="2">Belongs to the plexin family.</text>
</comment>
<dbReference type="Gene3D" id="1.10.506.10">
    <property type="entry name" value="GTPase Activation - p120gap, domain 1"/>
    <property type="match status" value="2"/>
</dbReference>
<feature type="coiled-coil region" evidence="13">
    <location>
        <begin position="1748"/>
        <end position="1790"/>
    </location>
</feature>
<evidence type="ECO:0000256" key="2">
    <source>
        <dbReference type="ARBA" id="ARBA00010297"/>
    </source>
</evidence>
<dbReference type="InterPro" id="IPR002165">
    <property type="entry name" value="Plexin_repeat"/>
</dbReference>
<dbReference type="Proteomes" id="UP001239994">
    <property type="component" value="Unassembled WGS sequence"/>
</dbReference>
<dbReference type="SUPFAM" id="SSF48350">
    <property type="entry name" value="GTPase activation domain, GAP"/>
    <property type="match status" value="1"/>
</dbReference>
<evidence type="ECO:0000256" key="13">
    <source>
        <dbReference type="SAM" id="Coils"/>
    </source>
</evidence>
<evidence type="ECO:0000256" key="14">
    <source>
        <dbReference type="SAM" id="MobiDB-lite"/>
    </source>
</evidence>
<evidence type="ECO:0000256" key="11">
    <source>
        <dbReference type="ARBA" id="ARBA00023180"/>
    </source>
</evidence>
<organism evidence="17 18">
    <name type="scientific">Electrophorus voltai</name>
    <dbReference type="NCBI Taxonomy" id="2609070"/>
    <lineage>
        <taxon>Eukaryota</taxon>
        <taxon>Metazoa</taxon>
        <taxon>Chordata</taxon>
        <taxon>Craniata</taxon>
        <taxon>Vertebrata</taxon>
        <taxon>Euteleostomi</taxon>
        <taxon>Actinopterygii</taxon>
        <taxon>Neopterygii</taxon>
        <taxon>Teleostei</taxon>
        <taxon>Ostariophysi</taxon>
        <taxon>Gymnotiformes</taxon>
        <taxon>Gymnotoidei</taxon>
        <taxon>Gymnotidae</taxon>
        <taxon>Electrophorus</taxon>
    </lineage>
</organism>
<dbReference type="Pfam" id="PF01833">
    <property type="entry name" value="TIG"/>
    <property type="match status" value="4"/>
</dbReference>
<evidence type="ECO:0000256" key="12">
    <source>
        <dbReference type="PROSITE-ProRule" id="PRU00352"/>
    </source>
</evidence>
<accession>A0AAD8ZMS1</accession>
<dbReference type="Pfam" id="PF20170">
    <property type="entry name" value="Plexin_RBD"/>
    <property type="match status" value="1"/>
</dbReference>
<dbReference type="InterPro" id="IPR016201">
    <property type="entry name" value="PSI"/>
</dbReference>
<dbReference type="FunFam" id="3.10.20.90:FF:000157">
    <property type="entry name" value="Plexin A3"/>
    <property type="match status" value="1"/>
</dbReference>
<name>A0AAD8ZMS1_9TELE</name>
<dbReference type="Gene3D" id="2.60.40.10">
    <property type="entry name" value="Immunoglobulins"/>
    <property type="match status" value="5"/>
</dbReference>
<dbReference type="InterPro" id="IPR036352">
    <property type="entry name" value="Semap_dom_sf"/>
</dbReference>
<dbReference type="FunFam" id="1.10.506.10:FF:000006">
    <property type="entry name" value="Plexin A1"/>
    <property type="match status" value="1"/>
</dbReference>
<dbReference type="InterPro" id="IPR014756">
    <property type="entry name" value="Ig_E-set"/>
</dbReference>
<dbReference type="GO" id="GO:0030334">
    <property type="term" value="P:regulation of cell migration"/>
    <property type="evidence" value="ECO:0007669"/>
    <property type="project" value="TreeGrafter"/>
</dbReference>
<dbReference type="GO" id="GO:0005886">
    <property type="term" value="C:plasma membrane"/>
    <property type="evidence" value="ECO:0007669"/>
    <property type="project" value="UniProtKB-SubCell"/>
</dbReference>
<dbReference type="GO" id="GO:0048675">
    <property type="term" value="P:axon extension"/>
    <property type="evidence" value="ECO:0007669"/>
    <property type="project" value="UniProtKB-ARBA"/>
</dbReference>
<dbReference type="SUPFAM" id="SSF101912">
    <property type="entry name" value="Sema domain"/>
    <property type="match status" value="2"/>
</dbReference>
<dbReference type="Gene3D" id="3.10.20.90">
    <property type="entry name" value="Phosphatidylinositol 3-kinase Catalytic Subunit, Chain A, domain 1"/>
    <property type="match status" value="1"/>
</dbReference>
<keyword evidence="13" id="KW-0175">Coiled coil</keyword>
<dbReference type="InterPro" id="IPR041019">
    <property type="entry name" value="TIG1_plexin"/>
</dbReference>
<gene>
    <name evidence="17" type="ORF">P4O66_022778</name>
</gene>
<dbReference type="GO" id="GO:0050770">
    <property type="term" value="P:regulation of axonogenesis"/>
    <property type="evidence" value="ECO:0007669"/>
    <property type="project" value="UniProtKB-ARBA"/>
</dbReference>
<dbReference type="Pfam" id="PF01403">
    <property type="entry name" value="Sema"/>
    <property type="match status" value="1"/>
</dbReference>
<dbReference type="SMART" id="SM00423">
    <property type="entry name" value="PSI"/>
    <property type="match status" value="3"/>
</dbReference>
<dbReference type="GO" id="GO:0048638">
    <property type="term" value="P:regulation of developmental growth"/>
    <property type="evidence" value="ECO:0007669"/>
    <property type="project" value="UniProtKB-ARBA"/>
</dbReference>
<dbReference type="SMART" id="SM00630">
    <property type="entry name" value="Sema"/>
    <property type="match status" value="1"/>
</dbReference>
<dbReference type="SUPFAM" id="SSF103575">
    <property type="entry name" value="Plexin repeat"/>
    <property type="match status" value="2"/>
</dbReference>
<dbReference type="Pfam" id="PF17960">
    <property type="entry name" value="TIG_plexin"/>
    <property type="match status" value="1"/>
</dbReference>
<dbReference type="InterPro" id="IPR031148">
    <property type="entry name" value="Plexin"/>
</dbReference>
<keyword evidence="8 15" id="KW-0472">Membrane</keyword>
<keyword evidence="4 15" id="KW-0812">Transmembrane</keyword>
<dbReference type="PANTHER" id="PTHR22625">
    <property type="entry name" value="PLEXIN"/>
    <property type="match status" value="1"/>
</dbReference>
<keyword evidence="11" id="KW-0325">Glycoprotein</keyword>
<dbReference type="GO" id="GO:0008045">
    <property type="term" value="P:motor neuron axon guidance"/>
    <property type="evidence" value="ECO:0007669"/>
    <property type="project" value="UniProtKB-ARBA"/>
</dbReference>
<dbReference type="GO" id="GO:0001763">
    <property type="term" value="P:morphogenesis of a branching structure"/>
    <property type="evidence" value="ECO:0007669"/>
    <property type="project" value="UniProtKB-ARBA"/>
</dbReference>
<sequence>MVPFSVPSKPPRCLRFHHGCSDASPRAGNGVHGFYGRAPQRGGRSGKRPVFVAKVAEGHLRTHGALTWHRGSGSNSRLCRAPPGHPEERFGIMKLVWPLMFVVSLLLGSTAAFPATPTDPLPGTGAFQVKETSLTHLTVHRSTGQVFVGAVNRIYKLSANLTEQRSHLTGPLDDNGKCYPPPSVRACAHKLEPTDNVNKLLLVDYAGNRLVACGSIWQGVCQFLRLDDLFKLGEPHLRKEHYLSGAREPDGMAGVVVGGDDGGSPAPAGEPKKRKKGDSRLFIGAAIDGKSEYFPTLSSRKLVEDEESVSMFSLVYQDEFVSSQIKIPSDTLSLYPAFDIYYVYGFSSRTYIYFLTLQLDTQLTQMDATGEKFFTSKIVRMCANDTEFYSYVEFPLGCTKDGVEYRLVQAAYKQRPGRLLAQALGLAEDEDVLFAVFSQGQKNRANPPRETVLCLFTLQQINLAMRERIKSCYRGEGKLSLPWLLNKELPCINTPKQIGEDFCGLVLNQPLGGLQVIEGTPLYDERADGMAAVAAYTYGDHSVVFVGTRTGQLKKRCAIRAFVGPRATGCDIQPLPKVLISQVKDYVMASRVSSTETILVHWKRACLAQSPILVHWNRVFLVQSPILAHWNKTCQAQSPILVHWNKACLAQSPILVHWNKACLAQSPILVHWNKACLAQSPILVHWNRVCLAQPLPCLGKIYTFSQERKHCHRIHVTLVLGVLCQLPLCTLNPLLFDLFVMPVEHRRPLQESEATPAVWEPYPVEGVANELGGRATDVGVPGHRPRPGQRSQPPPRQRCWGGVPDRGGVVREESTCGTPLVTAAVGSGRAGPGLGRSHAFGLAALMGASTPVRHPGMADELLPVFRYGYGLSKIRVDGIPPPSQNALLYENVTVVEGNPILRDMVFSPDYQYIYLLSDKQVSRLPVESCSQYRTCRTCLGSGDPHCGWCVLHNKCSRKEACQKWEEPQHFSTELKQCIDITVTPGNVSVTAASTQLRVKVANVPALSAGVTCVFEELSESLGEVLPKGQILCMSPSLRDLPPLTHSYGDKRVVKLALKSKETGLKFITTDFVFYNCSVLQSCSSCVSSPFPCNWCKYRHICTNNVAECSFQEGRVSSAEGCPQILHSGDILVPAGLVRPITLRARNLPQPQSGQKNYECVFNIQGKVQRIPAVRFNSSCIQCQNTSVYRVASREPSCSSFAPQWRNPAGHGRAAAGGRRSNEPIGRCSDQGQCEYWYEGNEMGDLPVDFSIVWDSDFPIDKPASMRALLYKCEAQRDSCGLCLKADSMFECGWCLSDKRCLLKPHCPSPELNWMHQARRNVRCSHPRITKIQPVTGPKEGGTRVTIEGENLGLQVREITHVRVAGVRCNPVGQEYVSAERIVCDMEESLMASPPSGSVELCIGDCGADFRAQSSQIYTFVWCNWSGASISYVFSIQAPSIGQVWPEKGPVSGGTRLTVTGRHLDAGSSVTVFLAQEECRFIKRTLREIVCVTPASVTGAGASSIKLFIDKAEISSDLRYVYTEDPTINSMEPGWTIINGSTSLTVTGTHLLTIQEPKVRAKYNGVETTNVCTVVNDSTMTCLAPPILYTKRQAPETGLHPDEFGFILDNVSSLLILNGTPFTYYPNPTFDPLGNAGILEVKPGSPIILKGKNLIPPAPGNARLNYSVMIGETPCLLTVSESQLLCDSPDLTGEQRVMILVGGLEYSPGMLHIYSDSTLTLPAIIGIGAGGGVLLVAIIAVLIAYKRKTRDADRTLKRLQLQMDNLESRVALECKEAFAELQTDIQELTNDMDGVKIPFLEYRTYTMRVMFPGIEEHPVLKELDSPANVEKALRLFSQLLHNKMFLLTFIHTLEAQRSFSMRDRGNVASLLMAALQGRMEYATVVLKQLLADLIEKNLENRNHPKLLLRRTESVAEKMLTNWFTFLLHRFLKECAGEPLFMLYCAIKQQMEKGPIDTITGEARYSLSEDKLIRQQIDYKQLTLMCIPPEGEAGTEVPVKVLNCDTVTQGKDKLLDAVYKGIPYSQRPQADDMDLEWRQGRLTRVILQDEDVTTKIESDWKRLNTLAHYQVTDGSVVALVQKQVSAYNIANSFTFTRSLSRYAESLLRTSSSPDSLRSRAPMITPDQETGTKLWHLVKNHEHADQREGDRGSKMVSEIYLTRLLATKGTLQKFVDDLFETVFSTAHRGSALPLAIKYMFDFLDEQADKRQISDPDVRHTWKSNCLPLRFWVNVIKNPQFVFDIHKSSITDACLSVVAQTFMDSCSTSEHRLGKDSPSNKLLYAKDIPNYKNWVERYYRDISKMPSISDQDMDAYLVEQSRLHGSEFNTLSALNELYFYINKYKEEVGSEANFL</sequence>
<dbReference type="InterPro" id="IPR002909">
    <property type="entry name" value="IPT_dom"/>
</dbReference>
<dbReference type="CDD" id="cd01180">
    <property type="entry name" value="IPT_plexin_repeat1"/>
    <property type="match status" value="1"/>
</dbReference>
<evidence type="ECO:0000256" key="9">
    <source>
        <dbReference type="ARBA" id="ARBA00023157"/>
    </source>
</evidence>
<dbReference type="InterPro" id="IPR013548">
    <property type="entry name" value="Plexin_cytoplasmic_RasGAP_dom"/>
</dbReference>
<dbReference type="EMBL" id="JAROKS010000009">
    <property type="protein sequence ID" value="KAK1801071.1"/>
    <property type="molecule type" value="Genomic_DNA"/>
</dbReference>
<dbReference type="Pfam" id="PF08337">
    <property type="entry name" value="Plexin_cytopl"/>
    <property type="match status" value="1"/>
</dbReference>
<keyword evidence="7 15" id="KW-1133">Transmembrane helix</keyword>
<keyword evidence="18" id="KW-1185">Reference proteome</keyword>
<dbReference type="FunFam" id="2.60.40.10:FF:000071">
    <property type="entry name" value="Plexin A2"/>
    <property type="match status" value="1"/>
</dbReference>
<evidence type="ECO:0000256" key="4">
    <source>
        <dbReference type="ARBA" id="ARBA00022692"/>
    </source>
</evidence>
<keyword evidence="5" id="KW-0732">Signal</keyword>
<feature type="transmembrane region" description="Helical" evidence="15">
    <location>
        <begin position="1718"/>
        <end position="1744"/>
    </location>
</feature>
<comment type="caution">
    <text evidence="17">The sequence shown here is derived from an EMBL/GenBank/DDBJ whole genome shotgun (WGS) entry which is preliminary data.</text>
</comment>
<evidence type="ECO:0000256" key="10">
    <source>
        <dbReference type="ARBA" id="ARBA00023170"/>
    </source>
</evidence>
<dbReference type="InterPro" id="IPR041362">
    <property type="entry name" value="TIG2_plexin"/>
</dbReference>
<keyword evidence="10" id="KW-0675">Receptor</keyword>
<evidence type="ECO:0000313" key="17">
    <source>
        <dbReference type="EMBL" id="KAK1801071.1"/>
    </source>
</evidence>
<feature type="domain" description="Sema" evidence="16">
    <location>
        <begin position="113"/>
        <end position="612"/>
    </location>
</feature>
<protein>
    <recommendedName>
        <fullName evidence="16">Sema domain-containing protein</fullName>
    </recommendedName>
</protein>
<dbReference type="GO" id="GO:0048513">
    <property type="term" value="P:animal organ development"/>
    <property type="evidence" value="ECO:0007669"/>
    <property type="project" value="UniProtKB-ARBA"/>
</dbReference>
<dbReference type="PANTHER" id="PTHR22625:SF32">
    <property type="entry name" value="PLEXIN-A3"/>
    <property type="match status" value="1"/>
</dbReference>
<evidence type="ECO:0000256" key="7">
    <source>
        <dbReference type="ARBA" id="ARBA00022989"/>
    </source>
</evidence>
<dbReference type="GO" id="GO:0002116">
    <property type="term" value="C:semaphorin receptor complex"/>
    <property type="evidence" value="ECO:0007669"/>
    <property type="project" value="TreeGrafter"/>
</dbReference>
<proteinExistence type="inferred from homology"/>
<evidence type="ECO:0000256" key="3">
    <source>
        <dbReference type="ARBA" id="ARBA00022475"/>
    </source>
</evidence>
<dbReference type="CDD" id="cd00603">
    <property type="entry name" value="IPT_PCSR"/>
    <property type="match status" value="1"/>
</dbReference>
<dbReference type="InterPro" id="IPR046800">
    <property type="entry name" value="Plexin_RBD"/>
</dbReference>
<dbReference type="CDD" id="cd01181">
    <property type="entry name" value="IPT_plexin_repeat3"/>
    <property type="match status" value="1"/>
</dbReference>
<feature type="region of interest" description="Disordered" evidence="14">
    <location>
        <begin position="773"/>
        <end position="803"/>
    </location>
</feature>
<dbReference type="InterPro" id="IPR013783">
    <property type="entry name" value="Ig-like_fold"/>
</dbReference>
<dbReference type="GO" id="GO:0017154">
    <property type="term" value="F:semaphorin receptor activity"/>
    <property type="evidence" value="ECO:0007669"/>
    <property type="project" value="InterPro"/>
</dbReference>
<dbReference type="Pfam" id="PF18020">
    <property type="entry name" value="TIG_2"/>
    <property type="match status" value="1"/>
</dbReference>
<evidence type="ECO:0000259" key="16">
    <source>
        <dbReference type="PROSITE" id="PS51004"/>
    </source>
</evidence>
<dbReference type="FunFam" id="1.10.506.10:FF:000005">
    <property type="entry name" value="Plexin A1"/>
    <property type="match status" value="1"/>
</dbReference>
<dbReference type="FunFam" id="2.60.40.10:FF:000123">
    <property type="entry name" value="Plexin A1"/>
    <property type="match status" value="1"/>
</dbReference>
<dbReference type="PROSITE" id="PS51004">
    <property type="entry name" value="SEMA"/>
    <property type="match status" value="1"/>
</dbReference>
<dbReference type="InterPro" id="IPR008936">
    <property type="entry name" value="Rho_GTPase_activation_prot"/>
</dbReference>
<keyword evidence="6" id="KW-0677">Repeat</keyword>
<dbReference type="CDD" id="cd12790">
    <property type="entry name" value="RasGAP_plexin_A"/>
    <property type="match status" value="1"/>
</dbReference>
<keyword evidence="3" id="KW-1003">Cell membrane</keyword>
<dbReference type="Gene3D" id="2.130.10.10">
    <property type="entry name" value="YVTN repeat-like/Quinoprotein amine dehydrogenase"/>
    <property type="match status" value="2"/>
</dbReference>
<evidence type="ECO:0000256" key="8">
    <source>
        <dbReference type="ARBA" id="ARBA00023136"/>
    </source>
</evidence>
<comment type="caution">
    <text evidence="12">Lacks conserved residue(s) required for the propagation of feature annotation.</text>
</comment>
<dbReference type="InterPro" id="IPR001627">
    <property type="entry name" value="Semap_dom"/>
</dbReference>
<evidence type="ECO:0000256" key="15">
    <source>
        <dbReference type="SAM" id="Phobius"/>
    </source>
</evidence>
<keyword evidence="9" id="KW-1015">Disulfide bond</keyword>
<dbReference type="SMART" id="SM00429">
    <property type="entry name" value="IPT"/>
    <property type="match status" value="4"/>
</dbReference>
<dbReference type="Pfam" id="PF01437">
    <property type="entry name" value="PSI"/>
    <property type="match status" value="2"/>
</dbReference>
<dbReference type="Pfam" id="PF24479">
    <property type="entry name" value="PSI_PlexinA-B"/>
    <property type="match status" value="1"/>
</dbReference>
<dbReference type="FunFam" id="2.60.40.10:FF:000329">
    <property type="entry name" value="Plexin A4"/>
    <property type="match status" value="1"/>
</dbReference>
<evidence type="ECO:0000256" key="5">
    <source>
        <dbReference type="ARBA" id="ARBA00022729"/>
    </source>
</evidence>
<feature type="region of interest" description="Disordered" evidence="14">
    <location>
        <begin position="254"/>
        <end position="277"/>
    </location>
</feature>
<reference evidence="17" key="1">
    <citation type="submission" date="2023-03" db="EMBL/GenBank/DDBJ databases">
        <title>Electrophorus voltai genome.</title>
        <authorList>
            <person name="Bian C."/>
        </authorList>
    </citation>
    <scope>NUCLEOTIDE SEQUENCE</scope>
    <source>
        <strain evidence="17">CB-2022</strain>
        <tissue evidence="17">Muscle</tissue>
    </source>
</reference>
<evidence type="ECO:0000256" key="1">
    <source>
        <dbReference type="ARBA" id="ARBA00004251"/>
    </source>
</evidence>
<dbReference type="SUPFAM" id="SSF81296">
    <property type="entry name" value="E set domains"/>
    <property type="match status" value="3"/>
</dbReference>
<dbReference type="InterPro" id="IPR015943">
    <property type="entry name" value="WD40/YVTN_repeat-like_dom_sf"/>
</dbReference>